<sequence length="150" mass="16814">MQFPPRPRKRPIQPLRTSCACDRTSSRTGKNLSSIAGHIGRRAKNLVLRISTKPCFSWARMPCATARSAAPPPVGALPTRADHGLKIFRNSQPNCRALSRYLLMMERISNRYRVYSVKAIAYAHFLQSGIPECPTHPLKLLNTAKPFCAR</sequence>
<protein>
    <submittedName>
        <fullName evidence="1">Uncharacterized protein</fullName>
    </submittedName>
</protein>
<proteinExistence type="predicted"/>
<gene>
    <name evidence="1" type="ORF">ALQ07_04177</name>
</gene>
<dbReference type="AlphaFoldDB" id="A0A3M4K0P2"/>
<dbReference type="EMBL" id="RBRB01000451">
    <property type="protein sequence ID" value="RMQ22767.1"/>
    <property type="molecule type" value="Genomic_DNA"/>
</dbReference>
<organism evidence="1 2">
    <name type="scientific">Pseudomonas syringae pv. actinidiae</name>
    <dbReference type="NCBI Taxonomy" id="103796"/>
    <lineage>
        <taxon>Bacteria</taxon>
        <taxon>Pseudomonadati</taxon>
        <taxon>Pseudomonadota</taxon>
        <taxon>Gammaproteobacteria</taxon>
        <taxon>Pseudomonadales</taxon>
        <taxon>Pseudomonadaceae</taxon>
        <taxon>Pseudomonas</taxon>
        <taxon>Pseudomonas syringae</taxon>
    </lineage>
</organism>
<reference evidence="1 2" key="1">
    <citation type="submission" date="2018-08" db="EMBL/GenBank/DDBJ databases">
        <title>Recombination of ecologically and evolutionarily significant loci maintains genetic cohesion in the Pseudomonas syringae species complex.</title>
        <authorList>
            <person name="Dillon M."/>
            <person name="Thakur S."/>
            <person name="Almeida R.N.D."/>
            <person name="Weir B.S."/>
            <person name="Guttman D.S."/>
        </authorList>
    </citation>
    <scope>NUCLEOTIDE SEQUENCE [LARGE SCALE GENOMIC DNA]</scope>
    <source>
        <strain evidence="1 2">ICMP 19074</strain>
    </source>
</reference>
<name>A0A3M4K0P2_PSESF</name>
<evidence type="ECO:0000313" key="1">
    <source>
        <dbReference type="EMBL" id="RMQ22767.1"/>
    </source>
</evidence>
<accession>A0A3M4K0P2</accession>
<dbReference type="Proteomes" id="UP000273140">
    <property type="component" value="Unassembled WGS sequence"/>
</dbReference>
<evidence type="ECO:0000313" key="2">
    <source>
        <dbReference type="Proteomes" id="UP000273140"/>
    </source>
</evidence>
<comment type="caution">
    <text evidence="1">The sequence shown here is derived from an EMBL/GenBank/DDBJ whole genome shotgun (WGS) entry which is preliminary data.</text>
</comment>